<evidence type="ECO:0000313" key="5">
    <source>
        <dbReference type="Proteomes" id="UP001232063"/>
    </source>
</evidence>
<dbReference type="Pfam" id="PF04773">
    <property type="entry name" value="FecR"/>
    <property type="match status" value="1"/>
</dbReference>
<dbReference type="Gene3D" id="2.60.120.1440">
    <property type="match status" value="1"/>
</dbReference>
<evidence type="ECO:0000313" key="4">
    <source>
        <dbReference type="EMBL" id="MDJ1499237.1"/>
    </source>
</evidence>
<feature type="domain" description="FecR protein" evidence="2">
    <location>
        <begin position="133"/>
        <end position="223"/>
    </location>
</feature>
<feature type="transmembrane region" description="Helical" evidence="1">
    <location>
        <begin position="104"/>
        <end position="124"/>
    </location>
</feature>
<reference evidence="4" key="1">
    <citation type="submission" date="2023-05" db="EMBL/GenBank/DDBJ databases">
        <authorList>
            <person name="Zhang X."/>
        </authorList>
    </citation>
    <scope>NUCLEOTIDE SEQUENCE</scope>
    <source>
        <strain evidence="4">BD1B2-1</strain>
    </source>
</reference>
<evidence type="ECO:0000259" key="3">
    <source>
        <dbReference type="Pfam" id="PF16344"/>
    </source>
</evidence>
<protein>
    <submittedName>
        <fullName evidence="4">FecR domain-containing protein</fullName>
    </submittedName>
</protein>
<dbReference type="Pfam" id="PF16344">
    <property type="entry name" value="FecR_C"/>
    <property type="match status" value="1"/>
</dbReference>
<keyword evidence="1" id="KW-1133">Transmembrane helix</keyword>
<dbReference type="PANTHER" id="PTHR30273:SF2">
    <property type="entry name" value="PROTEIN FECR"/>
    <property type="match status" value="1"/>
</dbReference>
<keyword evidence="1" id="KW-0812">Transmembrane</keyword>
<feature type="domain" description="Protein FecR C-terminal" evidence="3">
    <location>
        <begin position="263"/>
        <end position="330"/>
    </location>
</feature>
<organism evidence="4 5">
    <name type="scientific">Xanthocytophaga agilis</name>
    <dbReference type="NCBI Taxonomy" id="3048010"/>
    <lineage>
        <taxon>Bacteria</taxon>
        <taxon>Pseudomonadati</taxon>
        <taxon>Bacteroidota</taxon>
        <taxon>Cytophagia</taxon>
        <taxon>Cytophagales</taxon>
        <taxon>Rhodocytophagaceae</taxon>
        <taxon>Xanthocytophaga</taxon>
    </lineage>
</organism>
<dbReference type="InterPro" id="IPR006860">
    <property type="entry name" value="FecR"/>
</dbReference>
<evidence type="ECO:0000259" key="2">
    <source>
        <dbReference type="Pfam" id="PF04773"/>
    </source>
</evidence>
<name>A0AAE3R222_9BACT</name>
<proteinExistence type="predicted"/>
<accession>A0AAE3R222</accession>
<dbReference type="Proteomes" id="UP001232063">
    <property type="component" value="Unassembled WGS sequence"/>
</dbReference>
<comment type="caution">
    <text evidence="4">The sequence shown here is derived from an EMBL/GenBank/DDBJ whole genome shotgun (WGS) entry which is preliminary data.</text>
</comment>
<gene>
    <name evidence="4" type="ORF">QNI22_01200</name>
</gene>
<dbReference type="PANTHER" id="PTHR30273">
    <property type="entry name" value="PERIPLASMIC SIGNAL SENSOR AND SIGMA FACTOR ACTIVATOR FECR-RELATED"/>
    <property type="match status" value="1"/>
</dbReference>
<dbReference type="PIRSF" id="PIRSF018266">
    <property type="entry name" value="FecR"/>
    <property type="match status" value="1"/>
</dbReference>
<dbReference type="Gene3D" id="3.55.50.30">
    <property type="match status" value="1"/>
</dbReference>
<dbReference type="InterPro" id="IPR012373">
    <property type="entry name" value="Ferrdict_sens_TM"/>
</dbReference>
<keyword evidence="5" id="KW-1185">Reference proteome</keyword>
<dbReference type="InterPro" id="IPR032508">
    <property type="entry name" value="FecR_C"/>
</dbReference>
<dbReference type="EMBL" id="JASJOU010000001">
    <property type="protein sequence ID" value="MDJ1499237.1"/>
    <property type="molecule type" value="Genomic_DNA"/>
</dbReference>
<evidence type="ECO:0000256" key="1">
    <source>
        <dbReference type="SAM" id="Phobius"/>
    </source>
</evidence>
<dbReference type="GO" id="GO:0016989">
    <property type="term" value="F:sigma factor antagonist activity"/>
    <property type="evidence" value="ECO:0007669"/>
    <property type="project" value="TreeGrafter"/>
</dbReference>
<keyword evidence="1" id="KW-0472">Membrane</keyword>
<dbReference type="AlphaFoldDB" id="A0AAE3R222"/>
<sequence length="332" mass="38694">MYVNQLKIDELLVDESFVKWVKNPDEQTTVFWEHWCLKHPEYEKEVSIARNIVCGITYEKTYELTKYESDTMLANILQFERQMRIPEASEDKENNNILRFRPSIWVAAASIVILIGSGVSWWMWSIRDLQELTSKIQQKKVRLPDGSVVTMNSQSKLIYPARFWGKRREVKIEGEAFFEVEKDAEHPFVIHTNHTETTVLGTSFNVRARKNEYSVAVMTGKVQFRSKQQKVILLPGEIGMADNTIRKTIFNSKKVIGWKDGILLFEQDNFEYVFKTLEERYGVHIVVAPNTLLKGRYSGEFKNESLENVLTGIAYTSRFQFKIDKDKVIISN</sequence>
<dbReference type="RefSeq" id="WP_314508774.1">
    <property type="nucleotide sequence ID" value="NZ_JASJOU010000001.1"/>
</dbReference>